<dbReference type="InterPro" id="IPR020843">
    <property type="entry name" value="ER"/>
</dbReference>
<protein>
    <submittedName>
        <fullName evidence="2">NADPH:quinone oxidoreductase family protein</fullName>
    </submittedName>
</protein>
<dbReference type="InterPro" id="IPR036291">
    <property type="entry name" value="NAD(P)-bd_dom_sf"/>
</dbReference>
<dbReference type="Pfam" id="PF00107">
    <property type="entry name" value="ADH_zinc_N"/>
    <property type="match status" value="1"/>
</dbReference>
<dbReference type="CDD" id="cd08241">
    <property type="entry name" value="QOR1"/>
    <property type="match status" value="1"/>
</dbReference>
<comment type="caution">
    <text evidence="2">The sequence shown here is derived from an EMBL/GenBank/DDBJ whole genome shotgun (WGS) entry which is preliminary data.</text>
</comment>
<dbReference type="InterPro" id="IPR013154">
    <property type="entry name" value="ADH-like_N"/>
</dbReference>
<evidence type="ECO:0000313" key="2">
    <source>
        <dbReference type="EMBL" id="NJP43789.1"/>
    </source>
</evidence>
<dbReference type="PANTHER" id="PTHR43677:SF4">
    <property type="entry name" value="QUINONE OXIDOREDUCTASE-LIKE PROTEIN 2"/>
    <property type="match status" value="1"/>
</dbReference>
<dbReference type="Pfam" id="PF08240">
    <property type="entry name" value="ADH_N"/>
    <property type="match status" value="1"/>
</dbReference>
<dbReference type="Proteomes" id="UP000734511">
    <property type="component" value="Unassembled WGS sequence"/>
</dbReference>
<dbReference type="InterPro" id="IPR051397">
    <property type="entry name" value="Zn-ADH-like_protein"/>
</dbReference>
<evidence type="ECO:0000259" key="1">
    <source>
        <dbReference type="SMART" id="SM00829"/>
    </source>
</evidence>
<gene>
    <name evidence="2" type="ORF">HCN08_10290</name>
</gene>
<name>A0ABX0ZIW2_9ACTN</name>
<proteinExistence type="predicted"/>
<dbReference type="Gene3D" id="3.90.180.10">
    <property type="entry name" value="Medium-chain alcohol dehydrogenases, catalytic domain"/>
    <property type="match status" value="1"/>
</dbReference>
<feature type="domain" description="Enoyl reductase (ER)" evidence="1">
    <location>
        <begin position="10"/>
        <end position="313"/>
    </location>
</feature>
<dbReference type="SUPFAM" id="SSF51735">
    <property type="entry name" value="NAD(P)-binding Rossmann-fold domains"/>
    <property type="match status" value="1"/>
</dbReference>
<dbReference type="PANTHER" id="PTHR43677">
    <property type="entry name" value="SHORT-CHAIN DEHYDROGENASE/REDUCTASE"/>
    <property type="match status" value="1"/>
</dbReference>
<dbReference type="InterPro" id="IPR011032">
    <property type="entry name" value="GroES-like_sf"/>
</dbReference>
<dbReference type="RefSeq" id="WP_167982663.1">
    <property type="nucleotide sequence ID" value="NZ_JAATEJ010000006.1"/>
</dbReference>
<dbReference type="EMBL" id="JAATEJ010000006">
    <property type="protein sequence ID" value="NJP43789.1"/>
    <property type="molecule type" value="Genomic_DNA"/>
</dbReference>
<organism evidence="2 3">
    <name type="scientific">Actinacidiphila epipremni</name>
    <dbReference type="NCBI Taxonomy" id="2053013"/>
    <lineage>
        <taxon>Bacteria</taxon>
        <taxon>Bacillati</taxon>
        <taxon>Actinomycetota</taxon>
        <taxon>Actinomycetes</taxon>
        <taxon>Kitasatosporales</taxon>
        <taxon>Streptomycetaceae</taxon>
        <taxon>Actinacidiphila</taxon>
    </lineage>
</organism>
<accession>A0ABX0ZIW2</accession>
<reference evidence="2 3" key="1">
    <citation type="submission" date="2020-03" db="EMBL/GenBank/DDBJ databases">
        <title>WGS of actinomycetes isolated from Thailand.</title>
        <authorList>
            <person name="Thawai C."/>
        </authorList>
    </citation>
    <scope>NUCLEOTIDE SEQUENCE [LARGE SCALE GENOMIC DNA]</scope>
    <source>
        <strain evidence="2 3">PRB2-1</strain>
    </source>
</reference>
<dbReference type="SUPFAM" id="SSF50129">
    <property type="entry name" value="GroES-like"/>
    <property type="match status" value="1"/>
</dbReference>
<dbReference type="SMART" id="SM00829">
    <property type="entry name" value="PKS_ER"/>
    <property type="match status" value="1"/>
</dbReference>
<keyword evidence="3" id="KW-1185">Reference proteome</keyword>
<dbReference type="InterPro" id="IPR013149">
    <property type="entry name" value="ADH-like_C"/>
</dbReference>
<evidence type="ECO:0000313" key="3">
    <source>
        <dbReference type="Proteomes" id="UP000734511"/>
    </source>
</evidence>
<sequence>MRAIQITEFGGPEVLKESELPDPVPGDGQLLIDVDSAGVNFADTHTVEDSYLSRSTLPLVPGSEVVGRTGDGRRVVALVDNGGYAQKAVAQQALAHELPDEVTDGQALALVVQGLTAWHLLRTCARLTPGESVVVHAAAGGTGSLAVQLAREFGAGRVIATASTAHKRDLALRLGAHAAVDADPDGLTERLTEANGGRRVDIVLEMTGGPVFDASLAALAPFGRLVAYGMASRTPATPVEPAQLMGRSRSVIGFWLAHCLGRPGMYHEPLAELLAMTAQGRLRPQVGGVYALGQAAAAHTELRARRTVGKLVLDVTR</sequence>
<dbReference type="Gene3D" id="3.40.50.720">
    <property type="entry name" value="NAD(P)-binding Rossmann-like Domain"/>
    <property type="match status" value="1"/>
</dbReference>